<dbReference type="SUPFAM" id="SSF75217">
    <property type="entry name" value="alpha/beta knot"/>
    <property type="match status" value="1"/>
</dbReference>
<evidence type="ECO:0000259" key="5">
    <source>
        <dbReference type="Pfam" id="PF22435"/>
    </source>
</evidence>
<dbReference type="RefSeq" id="WP_094205769.1">
    <property type="nucleotide sequence ID" value="NZ_AP031486.1"/>
</dbReference>
<sequence length="243" mass="27755">MITSTSNKIYKHVKSLYKKKYRYKCNEFIIEGYKLYEEAIKSNLNIKQIILREGEEIIDGCVCFDSKTFNSLSEMNNPEGIICVVDFIENKDKDTDKILFLECINDPGNLGTIIRSAEAFDYNKIILSDNSCDIYNLKTIRSAMGSLFRINISYESIDVLENYISNGFKIYETSLEKNSKSILEVKDKEKHVLIIGNEANGISNEIKKYADEFLIIPMDNVTESLNASIAASLSMFYLSKLTN</sequence>
<reference evidence="6" key="4">
    <citation type="submission" date="2021-02" db="EMBL/GenBank/DDBJ databases">
        <title>Infant gut strain persistence is associated with maternal origin, phylogeny, and functional potential including surface adhesion and iron acquisition.</title>
        <authorList>
            <person name="Lou Y.C."/>
        </authorList>
    </citation>
    <scope>NUCLEOTIDE SEQUENCE</scope>
    <source>
        <strain evidence="6">L3_058_000G1_dasL3_058_000G1_concoct_72</strain>
    </source>
</reference>
<dbReference type="Gene3D" id="3.40.1280.10">
    <property type="match status" value="1"/>
</dbReference>
<dbReference type="InterPro" id="IPR029026">
    <property type="entry name" value="tRNA_m1G_MTases_N"/>
</dbReference>
<dbReference type="EMBL" id="PNHD01000003">
    <property type="protein sequence ID" value="PMC60377.1"/>
    <property type="molecule type" value="Genomic_DNA"/>
</dbReference>
<dbReference type="Pfam" id="PF22435">
    <property type="entry name" value="MRM3-like_sub_bind"/>
    <property type="match status" value="1"/>
</dbReference>
<dbReference type="InterPro" id="IPR001537">
    <property type="entry name" value="SpoU_MeTrfase"/>
</dbReference>
<organism evidence="8 11">
    <name type="scientific">Finegoldia magna</name>
    <name type="common">Peptostreptococcus magnus</name>
    <dbReference type="NCBI Taxonomy" id="1260"/>
    <lineage>
        <taxon>Bacteria</taxon>
        <taxon>Bacillati</taxon>
        <taxon>Bacillota</taxon>
        <taxon>Tissierellia</taxon>
        <taxon>Tissierellales</taxon>
        <taxon>Peptoniphilaceae</taxon>
        <taxon>Finegoldia</taxon>
    </lineage>
</organism>
<dbReference type="Proteomes" id="UP000215413">
    <property type="component" value="Unassembled WGS sequence"/>
</dbReference>
<reference evidence="9 12" key="3">
    <citation type="submission" date="2017-09" db="EMBL/GenBank/DDBJ databases">
        <title>Bacterial strain isolated from the female urinary microbiota.</title>
        <authorList>
            <person name="Thomas-White K."/>
            <person name="Kumar N."/>
            <person name="Forster S."/>
            <person name="Putonti C."/>
            <person name="Lawley T."/>
            <person name="Wolfe A.J."/>
        </authorList>
    </citation>
    <scope>NUCLEOTIDE SEQUENCE [LARGE SCALE GENOMIC DNA]</scope>
    <source>
        <strain evidence="9 12">UMB0115</strain>
    </source>
</reference>
<reference evidence="10 11" key="2">
    <citation type="submission" date="2017-04" db="EMBL/GenBank/DDBJ databases">
        <title>Finegoldia magna isolated from orthopedic joint implant-associated infections.</title>
        <authorList>
            <person name="Bjorklund S."/>
            <person name="Bruggemann H."/>
            <person name="Jensen A."/>
            <person name="Hellmark B."/>
            <person name="Soderquist B."/>
        </authorList>
    </citation>
    <scope>NUCLEOTIDE SEQUENCE [LARGE SCALE GENOMIC DNA]</scope>
    <source>
        <strain evidence="11">12T273</strain>
        <strain evidence="10">CCUG 54800</strain>
    </source>
</reference>
<evidence type="ECO:0000313" key="11">
    <source>
        <dbReference type="Proteomes" id="UP000215546"/>
    </source>
</evidence>
<comment type="similarity">
    <text evidence="1">Belongs to the class IV-like SAM-binding methyltransferase superfamily. RNA methyltransferase TrmH family.</text>
</comment>
<keyword evidence="3 8" id="KW-0808">Transferase</keyword>
<accession>A0A233VJ34</accession>
<evidence type="ECO:0000313" key="10">
    <source>
        <dbReference type="Proteomes" id="UP000215413"/>
    </source>
</evidence>
<evidence type="ECO:0000313" key="8">
    <source>
        <dbReference type="EMBL" id="OXZ32404.1"/>
    </source>
</evidence>
<feature type="domain" description="tRNA/rRNA methyltransferase SpoU type" evidence="4">
    <location>
        <begin position="98"/>
        <end position="235"/>
    </location>
</feature>
<dbReference type="EMBL" id="NDYE01000012">
    <property type="protein sequence ID" value="OXZ32404.1"/>
    <property type="molecule type" value="Genomic_DNA"/>
</dbReference>
<comment type="caution">
    <text evidence="8">The sequence shown here is derived from an EMBL/GenBank/DDBJ whole genome shotgun (WGS) entry which is preliminary data.</text>
</comment>
<dbReference type="SUPFAM" id="SSF55315">
    <property type="entry name" value="L30e-like"/>
    <property type="match status" value="1"/>
</dbReference>
<dbReference type="InterPro" id="IPR053888">
    <property type="entry name" value="MRM3-like_sub_bind"/>
</dbReference>
<gene>
    <name evidence="7" type="ORF">B9N49_04860</name>
    <name evidence="8" type="ORF">B9N55_06185</name>
    <name evidence="9" type="ORF">CJ208_02945</name>
    <name evidence="6" type="ORF">KIA07_00200</name>
</gene>
<evidence type="ECO:0000313" key="12">
    <source>
        <dbReference type="Proteomes" id="UP000235723"/>
    </source>
</evidence>
<dbReference type="AlphaFoldDB" id="A0A233VJ34"/>
<protein>
    <submittedName>
        <fullName evidence="6 8">RNA methyltransferase</fullName>
    </submittedName>
</protein>
<evidence type="ECO:0000313" key="9">
    <source>
        <dbReference type="EMBL" id="PMC60377.1"/>
    </source>
</evidence>
<dbReference type="GO" id="GO:0006396">
    <property type="term" value="P:RNA processing"/>
    <property type="evidence" value="ECO:0007669"/>
    <property type="project" value="InterPro"/>
</dbReference>
<dbReference type="InterPro" id="IPR029028">
    <property type="entry name" value="Alpha/beta_knot_MTases"/>
</dbReference>
<reference evidence="8" key="1">
    <citation type="journal article" date="2017" name="J. Clin. Microbiol.">
        <title>Finegoldia magna Isolated from Orthopedic Joint Implant-Associated Infections.</title>
        <authorList>
            <person name="Soderquist B."/>
            <person name="Bjorklund S."/>
            <person name="Hellmark B."/>
            <person name="Jensen A."/>
            <person name="Bruggemann H."/>
        </authorList>
    </citation>
    <scope>NUCLEOTIDE SEQUENCE</scope>
    <source>
        <strain evidence="8">12T273</strain>
        <strain evidence="7">CCUG 54800</strain>
    </source>
</reference>
<evidence type="ECO:0000256" key="2">
    <source>
        <dbReference type="ARBA" id="ARBA00022603"/>
    </source>
</evidence>
<keyword evidence="2 8" id="KW-0489">Methyltransferase</keyword>
<evidence type="ECO:0000313" key="7">
    <source>
        <dbReference type="EMBL" id="OXZ27661.1"/>
    </source>
</evidence>
<dbReference type="EMBL" id="NDYC01000019">
    <property type="protein sequence ID" value="OXZ27661.1"/>
    <property type="molecule type" value="Genomic_DNA"/>
</dbReference>
<evidence type="ECO:0000313" key="6">
    <source>
        <dbReference type="EMBL" id="MBS5964075.1"/>
    </source>
</evidence>
<dbReference type="PANTHER" id="PTHR43191">
    <property type="entry name" value="RRNA METHYLTRANSFERASE 3"/>
    <property type="match status" value="1"/>
</dbReference>
<dbReference type="Proteomes" id="UP000215546">
    <property type="component" value="Unassembled WGS sequence"/>
</dbReference>
<dbReference type="EMBL" id="JAHAIK010000001">
    <property type="protein sequence ID" value="MBS5964075.1"/>
    <property type="molecule type" value="Genomic_DNA"/>
</dbReference>
<dbReference type="PANTHER" id="PTHR43191:SF2">
    <property type="entry name" value="RRNA METHYLTRANSFERASE 3, MITOCHONDRIAL"/>
    <property type="match status" value="1"/>
</dbReference>
<evidence type="ECO:0000259" key="4">
    <source>
        <dbReference type="Pfam" id="PF00588"/>
    </source>
</evidence>
<dbReference type="InterPro" id="IPR029064">
    <property type="entry name" value="Ribosomal_eL30-like_sf"/>
</dbReference>
<dbReference type="GO" id="GO:0003723">
    <property type="term" value="F:RNA binding"/>
    <property type="evidence" value="ECO:0007669"/>
    <property type="project" value="InterPro"/>
</dbReference>
<proteinExistence type="inferred from homology"/>
<dbReference type="Gene3D" id="3.30.1330.30">
    <property type="match status" value="1"/>
</dbReference>
<feature type="domain" description="MRM3-like substrate binding" evidence="5">
    <location>
        <begin position="8"/>
        <end position="82"/>
    </location>
</feature>
<dbReference type="Proteomes" id="UP000235723">
    <property type="component" value="Unassembled WGS sequence"/>
</dbReference>
<dbReference type="GO" id="GO:0032259">
    <property type="term" value="P:methylation"/>
    <property type="evidence" value="ECO:0007669"/>
    <property type="project" value="UniProtKB-KW"/>
</dbReference>
<dbReference type="InterPro" id="IPR051259">
    <property type="entry name" value="rRNA_Methyltransferase"/>
</dbReference>
<dbReference type="Pfam" id="PF00588">
    <property type="entry name" value="SpoU_methylase"/>
    <property type="match status" value="1"/>
</dbReference>
<evidence type="ECO:0000256" key="1">
    <source>
        <dbReference type="ARBA" id="ARBA00007228"/>
    </source>
</evidence>
<dbReference type="CDD" id="cd18095">
    <property type="entry name" value="SpoU-like_rRNA-MTase"/>
    <property type="match status" value="1"/>
</dbReference>
<dbReference type="Proteomes" id="UP000730862">
    <property type="component" value="Unassembled WGS sequence"/>
</dbReference>
<dbReference type="GO" id="GO:0008173">
    <property type="term" value="F:RNA methyltransferase activity"/>
    <property type="evidence" value="ECO:0007669"/>
    <property type="project" value="InterPro"/>
</dbReference>
<name>A0A233VJ34_FINMA</name>
<evidence type="ECO:0000256" key="3">
    <source>
        <dbReference type="ARBA" id="ARBA00022679"/>
    </source>
</evidence>